<dbReference type="EMBL" id="SNXO01000050">
    <property type="protein sequence ID" value="TDP48630.1"/>
    <property type="molecule type" value="Genomic_DNA"/>
</dbReference>
<evidence type="ECO:0000313" key="2">
    <source>
        <dbReference type="EMBL" id="TDP48630.1"/>
    </source>
</evidence>
<sequence>MKSELELNSDAIMLRKKWGQDSETPVDIFALTRLQPKVTLVNIKMDADISGVCIRDKASIVIGINTDMSWGRQRYTLAHELYHGFIDETDATYICNKQFDNGKPVVEKEADEFASFFLIPYEALAQYDRNMIKNNWSDEEVIIAEQFFQISHQALLIRLVKNEYISDDRYEELKQLAVTGKAVNLGFSTALYRRSEDEDRYGCTGEYIRKIQQAYERGLIGAGKRRELLLDGFSLGIDALGQSEGIVGDD</sequence>
<dbReference type="Proteomes" id="UP000295500">
    <property type="component" value="Unassembled WGS sequence"/>
</dbReference>
<evidence type="ECO:0000259" key="1">
    <source>
        <dbReference type="Pfam" id="PF06114"/>
    </source>
</evidence>
<evidence type="ECO:0000313" key="3">
    <source>
        <dbReference type="Proteomes" id="UP000295500"/>
    </source>
</evidence>
<dbReference type="PANTHER" id="PTHR43236:SF1">
    <property type="entry name" value="BLL7220 PROTEIN"/>
    <property type="match status" value="1"/>
</dbReference>
<dbReference type="InterPro" id="IPR010359">
    <property type="entry name" value="IrrE_HExxH"/>
</dbReference>
<dbReference type="PANTHER" id="PTHR43236">
    <property type="entry name" value="ANTITOXIN HIGA1"/>
    <property type="match status" value="1"/>
</dbReference>
<dbReference type="RefSeq" id="WP_166635434.1">
    <property type="nucleotide sequence ID" value="NZ_SNXO01000050.1"/>
</dbReference>
<dbReference type="Pfam" id="PF06114">
    <property type="entry name" value="Peptidase_M78"/>
    <property type="match status" value="1"/>
</dbReference>
<dbReference type="Gene3D" id="1.10.10.2910">
    <property type="match status" value="1"/>
</dbReference>
<accession>A0A4R6PYH4</accession>
<dbReference type="InterPro" id="IPR052345">
    <property type="entry name" value="Rad_response_metalloprotease"/>
</dbReference>
<organism evidence="2 3">
    <name type="scientific">Aminicella lysinilytica</name>
    <dbReference type="NCBI Taxonomy" id="433323"/>
    <lineage>
        <taxon>Bacteria</taxon>
        <taxon>Bacillati</taxon>
        <taxon>Bacillota</taxon>
        <taxon>Clostridia</taxon>
        <taxon>Peptostreptococcales</taxon>
        <taxon>Anaerovoracaceae</taxon>
        <taxon>Aminicella</taxon>
    </lineage>
</organism>
<reference evidence="2 3" key="1">
    <citation type="submission" date="2019-03" db="EMBL/GenBank/DDBJ databases">
        <title>Genomic Encyclopedia of Type Strains, Phase IV (KMG-IV): sequencing the most valuable type-strain genomes for metagenomic binning, comparative biology and taxonomic classification.</title>
        <authorList>
            <person name="Goeker M."/>
        </authorList>
    </citation>
    <scope>NUCLEOTIDE SEQUENCE [LARGE SCALE GENOMIC DNA]</scope>
    <source>
        <strain evidence="2 3">DSM 28287</strain>
    </source>
</reference>
<name>A0A4R6PYH4_9FIRM</name>
<keyword evidence="3" id="KW-1185">Reference proteome</keyword>
<protein>
    <submittedName>
        <fullName evidence="2">Uncharacterized protein DUF955</fullName>
    </submittedName>
</protein>
<comment type="caution">
    <text evidence="2">The sequence shown here is derived from an EMBL/GenBank/DDBJ whole genome shotgun (WGS) entry which is preliminary data.</text>
</comment>
<dbReference type="AlphaFoldDB" id="A0A4R6PYH4"/>
<proteinExistence type="predicted"/>
<gene>
    <name evidence="2" type="ORF">EV211_1508</name>
</gene>
<feature type="domain" description="IrrE N-terminal-like" evidence="1">
    <location>
        <begin position="50"/>
        <end position="159"/>
    </location>
</feature>